<dbReference type="EC" id="3.4.21.-" evidence="9"/>
<dbReference type="GO" id="GO:0042720">
    <property type="term" value="C:mitochondrial inner membrane peptidase complex"/>
    <property type="evidence" value="ECO:0007669"/>
    <property type="project" value="TreeGrafter"/>
</dbReference>
<reference evidence="11 12" key="1">
    <citation type="journal article" date="2024" name="BMC Genomics">
        <title>De novo assembly and annotation of Popillia japonica's genome with initial clues to its potential as an invasive pest.</title>
        <authorList>
            <person name="Cucini C."/>
            <person name="Boschi S."/>
            <person name="Funari R."/>
            <person name="Cardaioli E."/>
            <person name="Iannotti N."/>
            <person name="Marturano G."/>
            <person name="Paoli F."/>
            <person name="Bruttini M."/>
            <person name="Carapelli A."/>
            <person name="Frati F."/>
            <person name="Nardi F."/>
        </authorList>
    </citation>
    <scope>NUCLEOTIDE SEQUENCE [LARGE SCALE GENOMIC DNA]</scope>
    <source>
        <strain evidence="11">DMR45628</strain>
    </source>
</reference>
<dbReference type="InterPro" id="IPR052064">
    <property type="entry name" value="Mito_IMP1_subunit"/>
</dbReference>
<comment type="similarity">
    <text evidence="7">Belongs to the peptidase S26 family. IMP1 subfamily.</text>
</comment>
<dbReference type="EMBL" id="JASPKY010000880">
    <property type="protein sequence ID" value="KAK9680687.1"/>
    <property type="molecule type" value="Genomic_DNA"/>
</dbReference>
<dbReference type="PANTHER" id="PTHR12383:SF16">
    <property type="entry name" value="MITOCHONDRIAL INNER MEMBRANE PROTEASE SUBUNIT 1"/>
    <property type="match status" value="1"/>
</dbReference>
<evidence type="ECO:0000256" key="4">
    <source>
        <dbReference type="ARBA" id="ARBA00022801"/>
    </source>
</evidence>
<evidence type="ECO:0000256" key="7">
    <source>
        <dbReference type="ARBA" id="ARBA00038445"/>
    </source>
</evidence>
<feature type="active site" evidence="8">
    <location>
        <position position="82"/>
    </location>
</feature>
<evidence type="ECO:0000313" key="12">
    <source>
        <dbReference type="Proteomes" id="UP001458880"/>
    </source>
</evidence>
<dbReference type="SUPFAM" id="SSF51306">
    <property type="entry name" value="LexA/Signal peptidase"/>
    <property type="match status" value="1"/>
</dbReference>
<dbReference type="GO" id="GO:0006465">
    <property type="term" value="P:signal peptide processing"/>
    <property type="evidence" value="ECO:0007669"/>
    <property type="project" value="InterPro"/>
</dbReference>
<comment type="subunit">
    <text evidence="2">Heterodimer of 2 subunits, IMMPL1 and IMMPL2.</text>
</comment>
<gene>
    <name evidence="11" type="ORF">QE152_g38889</name>
</gene>
<evidence type="ECO:0000256" key="8">
    <source>
        <dbReference type="PIRSR" id="PIRSR600223-1"/>
    </source>
</evidence>
<keyword evidence="4 9" id="KW-0378">Hydrolase</keyword>
<dbReference type="InterPro" id="IPR019533">
    <property type="entry name" value="Peptidase_S26"/>
</dbReference>
<feature type="domain" description="Peptidase S26" evidence="10">
    <location>
        <begin position="98"/>
        <end position="139"/>
    </location>
</feature>
<keyword evidence="3 9" id="KW-0999">Mitochondrion inner membrane</keyword>
<keyword evidence="6" id="KW-0472">Membrane</keyword>
<organism evidence="11 12">
    <name type="scientific">Popillia japonica</name>
    <name type="common">Japanese beetle</name>
    <dbReference type="NCBI Taxonomy" id="7064"/>
    <lineage>
        <taxon>Eukaryota</taxon>
        <taxon>Metazoa</taxon>
        <taxon>Ecdysozoa</taxon>
        <taxon>Arthropoda</taxon>
        <taxon>Hexapoda</taxon>
        <taxon>Insecta</taxon>
        <taxon>Pterygota</taxon>
        <taxon>Neoptera</taxon>
        <taxon>Endopterygota</taxon>
        <taxon>Coleoptera</taxon>
        <taxon>Polyphaga</taxon>
        <taxon>Scarabaeiformia</taxon>
        <taxon>Scarabaeidae</taxon>
        <taxon>Rutelinae</taxon>
        <taxon>Popillia</taxon>
    </lineage>
</organism>
<dbReference type="Pfam" id="PF10502">
    <property type="entry name" value="Peptidase_S26"/>
    <property type="match status" value="2"/>
</dbReference>
<dbReference type="PANTHER" id="PTHR12383">
    <property type="entry name" value="PROTEASE FAMILY S26 MITOCHONDRIAL INNER MEMBRANE PROTEASE-RELATED"/>
    <property type="match status" value="1"/>
</dbReference>
<dbReference type="Gene3D" id="2.10.109.10">
    <property type="entry name" value="Umud Fragment, subunit A"/>
    <property type="match status" value="1"/>
</dbReference>
<evidence type="ECO:0000256" key="2">
    <source>
        <dbReference type="ARBA" id="ARBA00011805"/>
    </source>
</evidence>
<dbReference type="GO" id="GO:0004252">
    <property type="term" value="F:serine-type endopeptidase activity"/>
    <property type="evidence" value="ECO:0007669"/>
    <property type="project" value="InterPro"/>
</dbReference>
<keyword evidence="5 9" id="KW-0496">Mitochondrion</keyword>
<evidence type="ECO:0000256" key="1">
    <source>
        <dbReference type="ARBA" id="ARBA00004273"/>
    </source>
</evidence>
<keyword evidence="9" id="KW-0645">Protease</keyword>
<dbReference type="Proteomes" id="UP001458880">
    <property type="component" value="Unassembled WGS sequence"/>
</dbReference>
<dbReference type="GO" id="GO:0006627">
    <property type="term" value="P:protein processing involved in protein targeting to mitochondrion"/>
    <property type="evidence" value="ECO:0007669"/>
    <property type="project" value="TreeGrafter"/>
</dbReference>
<comment type="caution">
    <text evidence="11">The sequence shown here is derived from an EMBL/GenBank/DDBJ whole genome shotgun (WGS) entry which is preliminary data.</text>
</comment>
<dbReference type="InterPro" id="IPR036286">
    <property type="entry name" value="LexA/Signal_pep-like_sf"/>
</dbReference>
<dbReference type="PRINTS" id="PR00727">
    <property type="entry name" value="LEADERPTASE"/>
</dbReference>
<keyword evidence="12" id="KW-1185">Reference proteome</keyword>
<evidence type="ECO:0000256" key="3">
    <source>
        <dbReference type="ARBA" id="ARBA00022792"/>
    </source>
</evidence>
<name>A0AAW1HWA7_POPJA</name>
<evidence type="ECO:0000256" key="5">
    <source>
        <dbReference type="ARBA" id="ARBA00023128"/>
    </source>
</evidence>
<evidence type="ECO:0000256" key="9">
    <source>
        <dbReference type="RuleBase" id="RU362041"/>
    </source>
</evidence>
<feature type="active site" evidence="8">
    <location>
        <position position="39"/>
    </location>
</feature>
<dbReference type="AlphaFoldDB" id="A0AAW1HWA7"/>
<feature type="domain" description="Peptidase S26" evidence="10">
    <location>
        <begin position="13"/>
        <end position="93"/>
    </location>
</feature>
<evidence type="ECO:0000313" key="11">
    <source>
        <dbReference type="EMBL" id="KAK9680687.1"/>
    </source>
</evidence>
<dbReference type="InterPro" id="IPR000223">
    <property type="entry name" value="Pept_S26A_signal_pept_1"/>
</dbReference>
<evidence type="ECO:0000259" key="10">
    <source>
        <dbReference type="Pfam" id="PF10502"/>
    </source>
</evidence>
<evidence type="ECO:0000256" key="6">
    <source>
        <dbReference type="ARBA" id="ARBA00023136"/>
    </source>
</evidence>
<proteinExistence type="inferred from homology"/>
<dbReference type="FunFam" id="2.10.109.10:FF:000019">
    <property type="entry name" value="Mitochondrial inner membrane protease subunit"/>
    <property type="match status" value="1"/>
</dbReference>
<dbReference type="CDD" id="cd06530">
    <property type="entry name" value="S26_SPase_I"/>
    <property type="match status" value="1"/>
</dbReference>
<protein>
    <recommendedName>
        <fullName evidence="9">Mitochondrial inner membrane protease subunit</fullName>
        <ecNumber evidence="9">3.4.21.-</ecNumber>
    </recommendedName>
</protein>
<comment type="subcellular location">
    <subcellularLocation>
        <location evidence="1 9">Mitochondrion inner membrane</location>
    </subcellularLocation>
</comment>
<accession>A0AAW1HWA7</accession>
<sequence>MQRLVSKFVDAAIVFVQYGCLAHCTLEYVADLVVCSGPSMEPTLYSNNVLLAEHISPQFDKISRGDIIIAKCPSNPNQYICKRVVGLPGDKIRTGFTSRNVPRGHVWLEGDNKSNSSDSRTYGPVPKGLIRSRAIFKIWPLTDATYLKD</sequence>
<dbReference type="NCBIfam" id="TIGR02227">
    <property type="entry name" value="sigpep_I_bact"/>
    <property type="match status" value="1"/>
</dbReference>